<evidence type="ECO:0000313" key="2">
    <source>
        <dbReference type="EMBL" id="NAS13332.1"/>
    </source>
</evidence>
<proteinExistence type="predicted"/>
<keyword evidence="1" id="KW-0732">Signal</keyword>
<gene>
    <name evidence="2" type="ORF">GTQ38_15040</name>
</gene>
<feature type="chain" id="PRO_5026746530" description="DUF4412 domain-containing protein" evidence="1">
    <location>
        <begin position="21"/>
        <end position="225"/>
    </location>
</feature>
<evidence type="ECO:0000256" key="1">
    <source>
        <dbReference type="SAM" id="SignalP"/>
    </source>
</evidence>
<dbReference type="RefSeq" id="WP_161436369.1">
    <property type="nucleotide sequence ID" value="NZ_WXYO01000006.1"/>
</dbReference>
<organism evidence="2 3">
    <name type="scientific">Poritiphilus flavus</name>
    <dbReference type="NCBI Taxonomy" id="2697053"/>
    <lineage>
        <taxon>Bacteria</taxon>
        <taxon>Pseudomonadati</taxon>
        <taxon>Bacteroidota</taxon>
        <taxon>Flavobacteriia</taxon>
        <taxon>Flavobacteriales</taxon>
        <taxon>Flavobacteriaceae</taxon>
        <taxon>Poritiphilus</taxon>
    </lineage>
</organism>
<reference evidence="2 3" key="1">
    <citation type="submission" date="2020-01" db="EMBL/GenBank/DDBJ databases">
        <title>Bacteria diversity of Porities sp.</title>
        <authorList>
            <person name="Wang G."/>
        </authorList>
    </citation>
    <scope>NUCLEOTIDE SEQUENCE [LARGE SCALE GENOMIC DNA]</scope>
    <source>
        <strain evidence="2 3">R33</strain>
    </source>
</reference>
<accession>A0A6L9EFG9</accession>
<evidence type="ECO:0008006" key="4">
    <source>
        <dbReference type="Google" id="ProtNLM"/>
    </source>
</evidence>
<dbReference type="AlphaFoldDB" id="A0A6L9EFG9"/>
<feature type="signal peptide" evidence="1">
    <location>
        <begin position="1"/>
        <end position="20"/>
    </location>
</feature>
<comment type="caution">
    <text evidence="2">The sequence shown here is derived from an EMBL/GenBank/DDBJ whole genome shotgun (WGS) entry which is preliminary data.</text>
</comment>
<dbReference type="EMBL" id="WXYO01000006">
    <property type="protein sequence ID" value="NAS13332.1"/>
    <property type="molecule type" value="Genomic_DNA"/>
</dbReference>
<dbReference type="Proteomes" id="UP000475249">
    <property type="component" value="Unassembled WGS sequence"/>
</dbReference>
<protein>
    <recommendedName>
        <fullName evidence="4">DUF4412 domain-containing protein</fullName>
    </recommendedName>
</protein>
<evidence type="ECO:0000313" key="3">
    <source>
        <dbReference type="Proteomes" id="UP000475249"/>
    </source>
</evidence>
<keyword evidence="3" id="KW-1185">Reference proteome</keyword>
<sequence>MLRTVLFIALSLSVFLNSYSQDYFEGEVHFKINYEPLMDQISEELLIQEFGDTLIGYVQERRYIMETNTKGEMGRTRLIMMMDENYAYLDGDKSDTIYKYRLDKESAKLLRIEKKESETATVLGDVCPSVELDYETTDPNSYFKQSIGRYYYNPKYRLNKEAYANHESGFWNLYVNEAGAISVLNMVVTWPIYRSIMKAFKIHETKVPDKMFDLNQTQKIIKEIE</sequence>
<name>A0A6L9EFG9_9FLAO</name>